<evidence type="ECO:0008006" key="3">
    <source>
        <dbReference type="Google" id="ProtNLM"/>
    </source>
</evidence>
<dbReference type="InterPro" id="IPR002187">
    <property type="entry name" value="N-reg_PII"/>
</dbReference>
<organism evidence="1 2">
    <name type="scientific">candidate division WOR_3 bacterium SM1_77</name>
    <dbReference type="NCBI Taxonomy" id="1703778"/>
    <lineage>
        <taxon>Bacteria</taxon>
        <taxon>Bacteria division WOR-3</taxon>
    </lineage>
</organism>
<dbReference type="Proteomes" id="UP000050975">
    <property type="component" value="Unassembled WGS sequence"/>
</dbReference>
<comment type="caution">
    <text evidence="1">The sequence shown here is derived from an EMBL/GenBank/DDBJ whole genome shotgun (WGS) entry which is preliminary data.</text>
</comment>
<dbReference type="EMBL" id="LJVE01000017">
    <property type="protein sequence ID" value="KPL15328.1"/>
    <property type="molecule type" value="Genomic_DNA"/>
</dbReference>
<evidence type="ECO:0000313" key="2">
    <source>
        <dbReference type="Proteomes" id="UP000050975"/>
    </source>
</evidence>
<proteinExistence type="predicted"/>
<gene>
    <name evidence="1" type="ORF">AMJ74_01730</name>
</gene>
<dbReference type="GO" id="GO:0030234">
    <property type="term" value="F:enzyme regulator activity"/>
    <property type="evidence" value="ECO:0007669"/>
    <property type="project" value="InterPro"/>
</dbReference>
<dbReference type="GO" id="GO:0006808">
    <property type="term" value="P:regulation of nitrogen utilization"/>
    <property type="evidence" value="ECO:0007669"/>
    <property type="project" value="InterPro"/>
</dbReference>
<dbReference type="PRINTS" id="PR00340">
    <property type="entry name" value="PIIGLNB"/>
</dbReference>
<dbReference type="InterPro" id="IPR015867">
    <property type="entry name" value="N-reg_PII/ATP_PRibTrfase_C"/>
</dbReference>
<dbReference type="PROSITE" id="PS51343">
    <property type="entry name" value="PII_GLNB_DOM"/>
    <property type="match status" value="1"/>
</dbReference>
<dbReference type="PANTHER" id="PTHR30115:SF11">
    <property type="entry name" value="NITROGEN REGULATORY PROTEIN P-II HOMOLOG"/>
    <property type="match status" value="1"/>
</dbReference>
<dbReference type="PANTHER" id="PTHR30115">
    <property type="entry name" value="NITROGEN REGULATORY PROTEIN P-II"/>
    <property type="match status" value="1"/>
</dbReference>
<evidence type="ECO:0000313" key="1">
    <source>
        <dbReference type="EMBL" id="KPL15328.1"/>
    </source>
</evidence>
<dbReference type="GO" id="GO:0005524">
    <property type="term" value="F:ATP binding"/>
    <property type="evidence" value="ECO:0007669"/>
    <property type="project" value="TreeGrafter"/>
</dbReference>
<dbReference type="Gene3D" id="3.30.70.120">
    <property type="match status" value="1"/>
</dbReference>
<dbReference type="SMART" id="SM00938">
    <property type="entry name" value="P-II"/>
    <property type="match status" value="1"/>
</dbReference>
<dbReference type="InterPro" id="IPR011322">
    <property type="entry name" value="N-reg_PII-like_a/b"/>
</dbReference>
<dbReference type="SUPFAM" id="SSF54913">
    <property type="entry name" value="GlnB-like"/>
    <property type="match status" value="1"/>
</dbReference>
<sequence>MKLIKAYIRTYMADKVIHALREIRAPRLTAIDIRGIGDEIDPQHLEVSSQHAGTYTTMVKLEIVCANEEVQRIKSIVVENARTGYKGDGIIVVSPVDEAMKIRTGELE</sequence>
<reference evidence="1 2" key="1">
    <citation type="journal article" date="2015" name="Microbiome">
        <title>Genomic resolution of linkages in carbon, nitrogen, and sulfur cycling among widespread estuary sediment bacteria.</title>
        <authorList>
            <person name="Baker B.J."/>
            <person name="Lazar C.S."/>
            <person name="Teske A.P."/>
            <person name="Dick G.J."/>
        </authorList>
    </citation>
    <scope>NUCLEOTIDE SEQUENCE [LARGE SCALE GENOMIC DNA]</scope>
    <source>
        <strain evidence="1">SM1_77</strain>
    </source>
</reference>
<dbReference type="Pfam" id="PF00543">
    <property type="entry name" value="P-II"/>
    <property type="match status" value="1"/>
</dbReference>
<accession>A0A0S8K0P6</accession>
<dbReference type="AlphaFoldDB" id="A0A0S8K0P6"/>
<dbReference type="GO" id="GO:0005829">
    <property type="term" value="C:cytosol"/>
    <property type="evidence" value="ECO:0007669"/>
    <property type="project" value="TreeGrafter"/>
</dbReference>
<name>A0A0S8K0P6_UNCW3</name>
<protein>
    <recommendedName>
        <fullName evidence="3">Transcriptional regulator</fullName>
    </recommendedName>
</protein>